<evidence type="ECO:0000313" key="7">
    <source>
        <dbReference type="EMBL" id="TCS79446.1"/>
    </source>
</evidence>
<feature type="domain" description="Aconitase/3-isopropylmalate dehydratase large subunit alpha/beta/alpha" evidence="5">
    <location>
        <begin position="42"/>
        <end position="471"/>
    </location>
</feature>
<dbReference type="GO" id="GO:0051539">
    <property type="term" value="F:4 iron, 4 sulfur cluster binding"/>
    <property type="evidence" value="ECO:0007669"/>
    <property type="project" value="TreeGrafter"/>
</dbReference>
<accession>A0A4R3K8V4</accession>
<dbReference type="SUPFAM" id="SSF53732">
    <property type="entry name" value="Aconitase iron-sulfur domain"/>
    <property type="match status" value="1"/>
</dbReference>
<dbReference type="Proteomes" id="UP000295726">
    <property type="component" value="Unassembled WGS sequence"/>
</dbReference>
<protein>
    <submittedName>
        <fullName evidence="7">Aconitate hydratase</fullName>
    </submittedName>
</protein>
<proteinExistence type="predicted"/>
<keyword evidence="3" id="KW-0408">Iron</keyword>
<evidence type="ECO:0000259" key="6">
    <source>
        <dbReference type="Pfam" id="PF00694"/>
    </source>
</evidence>
<dbReference type="OrthoDB" id="9764318at2"/>
<dbReference type="PRINTS" id="PR00415">
    <property type="entry name" value="ACONITASE"/>
</dbReference>
<dbReference type="GO" id="GO:0006099">
    <property type="term" value="P:tricarboxylic acid cycle"/>
    <property type="evidence" value="ECO:0007669"/>
    <property type="project" value="TreeGrafter"/>
</dbReference>
<dbReference type="GO" id="GO:0003994">
    <property type="term" value="F:aconitate hydratase activity"/>
    <property type="evidence" value="ECO:0007669"/>
    <property type="project" value="TreeGrafter"/>
</dbReference>
<gene>
    <name evidence="7" type="ORF">EDD59_10826</name>
</gene>
<dbReference type="GO" id="GO:0005829">
    <property type="term" value="C:cytosol"/>
    <property type="evidence" value="ECO:0007669"/>
    <property type="project" value="TreeGrafter"/>
</dbReference>
<dbReference type="Gene3D" id="3.30.499.10">
    <property type="entry name" value="Aconitase, domain 3"/>
    <property type="match status" value="2"/>
</dbReference>
<keyword evidence="8" id="KW-1185">Reference proteome</keyword>
<dbReference type="SUPFAM" id="SSF52016">
    <property type="entry name" value="LeuD/IlvD-like"/>
    <property type="match status" value="1"/>
</dbReference>
<dbReference type="InterPro" id="IPR000573">
    <property type="entry name" value="AconitaseA/IPMdHydase_ssu_swvl"/>
</dbReference>
<dbReference type="PANTHER" id="PTHR43160:SF3">
    <property type="entry name" value="ACONITATE HYDRATASE, MITOCHONDRIAL"/>
    <property type="match status" value="1"/>
</dbReference>
<evidence type="ECO:0000256" key="4">
    <source>
        <dbReference type="ARBA" id="ARBA00023014"/>
    </source>
</evidence>
<evidence type="ECO:0000259" key="5">
    <source>
        <dbReference type="Pfam" id="PF00330"/>
    </source>
</evidence>
<dbReference type="RefSeq" id="WP_132380415.1">
    <property type="nucleotide sequence ID" value="NZ_SLZZ01000008.1"/>
</dbReference>
<organism evidence="7 8">
    <name type="scientific">Muricomes intestini</name>
    <dbReference type="NCBI Taxonomy" id="1796634"/>
    <lineage>
        <taxon>Bacteria</taxon>
        <taxon>Bacillati</taxon>
        <taxon>Bacillota</taxon>
        <taxon>Clostridia</taxon>
        <taxon>Lachnospirales</taxon>
        <taxon>Lachnospiraceae</taxon>
        <taxon>Muricomes</taxon>
    </lineage>
</organism>
<dbReference type="InterPro" id="IPR036008">
    <property type="entry name" value="Aconitase_4Fe-4S_dom"/>
</dbReference>
<evidence type="ECO:0000256" key="3">
    <source>
        <dbReference type="ARBA" id="ARBA00023004"/>
    </source>
</evidence>
<dbReference type="Gene3D" id="3.20.19.10">
    <property type="entry name" value="Aconitase, domain 4"/>
    <property type="match status" value="1"/>
</dbReference>
<name>A0A4R3K8V4_9FIRM</name>
<dbReference type="PANTHER" id="PTHR43160">
    <property type="entry name" value="ACONITATE HYDRATASE B"/>
    <property type="match status" value="1"/>
</dbReference>
<dbReference type="GO" id="GO:0046872">
    <property type="term" value="F:metal ion binding"/>
    <property type="evidence" value="ECO:0007669"/>
    <property type="project" value="UniProtKB-KW"/>
</dbReference>
<feature type="domain" description="Aconitase A/isopropylmalate dehydratase small subunit swivel" evidence="6">
    <location>
        <begin position="642"/>
        <end position="684"/>
    </location>
</feature>
<dbReference type="NCBIfam" id="NF008503">
    <property type="entry name" value="PRK11413.1"/>
    <property type="match status" value="1"/>
</dbReference>
<dbReference type="InterPro" id="IPR001030">
    <property type="entry name" value="Acoase/IPM_deHydtase_lsu_aba"/>
</dbReference>
<keyword evidence="4" id="KW-0411">Iron-sulfur</keyword>
<reference evidence="7 8" key="1">
    <citation type="submission" date="2019-03" db="EMBL/GenBank/DDBJ databases">
        <title>Genomic Encyclopedia of Type Strains, Phase IV (KMG-IV): sequencing the most valuable type-strain genomes for metagenomic binning, comparative biology and taxonomic classification.</title>
        <authorList>
            <person name="Goeker M."/>
        </authorList>
    </citation>
    <scope>NUCLEOTIDE SEQUENCE [LARGE SCALE GENOMIC DNA]</scope>
    <source>
        <strain evidence="7 8">DSM 29489</strain>
    </source>
</reference>
<dbReference type="InterPro" id="IPR015928">
    <property type="entry name" value="Aconitase/3IPM_dehydase_swvl"/>
</dbReference>
<comment type="caution">
    <text evidence="7">The sequence shown here is derived from an EMBL/GenBank/DDBJ whole genome shotgun (WGS) entry which is preliminary data.</text>
</comment>
<sequence length="755" mass="82358">MIKLYENGVYLKNGTEIVEDTGNVNIPATKEEAARNTIAYGILSAHNTVSDMEHLQIKFDTLTSHDITFVGIIQTARASGLEKFPIPYVLTNCHNSLCAVGGTINEDDHMFGLTCAKKYGGVYVPPHQAVIHQYAREMLAGGGKMILGSDSHTRYGALGTMAMGEGGPELVKQLLDKTYDIKMPDIIGIYLDGEPAKGVGPQDVALEIIGATFGNGYVNNKVMEFVGPGVDKLSADFRIGIDVMTTETTCLSSIWKTDEKIHEYYEIHGRSGDYKELSPGVVAYYDGMVYVNLSEIKPMIAMPFHPSNVYTIDEVNANLKDVLHEVEKKALVSLGSTVDYSLQDKIVGGKLYVEQGIIAGCAGGGFENICAAADIIEGKNIGSDKFTFSVYPASMPIYMELVKNGVAAELIAAGTVVKTAFCGPCFGAGDTPANNAFSIRHSTRNFPNREGSKLQSGQIASVALMDARSIAATAANRGFLTSAEAMDVEYKGQKYYFDKRIYENRVFDSKGVADSSVKIQFGPNIKDWPKMSPLPENLVLKVVSEIHDPVTTTDELIPSGETSSYRSNPLGLAEFTLSRKDPDYVGRAKEVQAAQKAIEANICPLDVLEELKPVMAKVREKYPYAGEGNIGVGSTIFAVKPGDGSAREQAASCQKVLGGWANIANEYATKRYRSNLINWGMLPFLTDTDHENLPFKNGDYIFVPDIRKAVEEKEDVIKAYVVHDGLEKIQFHLGDLTNAEREIILKGCLINYYKG</sequence>
<dbReference type="AlphaFoldDB" id="A0A4R3K8V4"/>
<dbReference type="EMBL" id="SLZZ01000008">
    <property type="protein sequence ID" value="TCS79446.1"/>
    <property type="molecule type" value="Genomic_DNA"/>
</dbReference>
<dbReference type="Pfam" id="PF00330">
    <property type="entry name" value="Aconitase"/>
    <property type="match status" value="1"/>
</dbReference>
<evidence type="ECO:0000313" key="8">
    <source>
        <dbReference type="Proteomes" id="UP000295726"/>
    </source>
</evidence>
<dbReference type="Pfam" id="PF00694">
    <property type="entry name" value="Aconitase_C"/>
    <property type="match status" value="1"/>
</dbReference>
<comment type="subunit">
    <text evidence="1">Monomer.</text>
</comment>
<evidence type="ECO:0000256" key="2">
    <source>
        <dbReference type="ARBA" id="ARBA00022723"/>
    </source>
</evidence>
<dbReference type="InterPro" id="IPR015931">
    <property type="entry name" value="Acnase/IPM_dHydase_lsu_aba_1/3"/>
</dbReference>
<dbReference type="InterPro" id="IPR050926">
    <property type="entry name" value="Aconitase/IPM_isomerase"/>
</dbReference>
<keyword evidence="2" id="KW-0479">Metal-binding</keyword>
<evidence type="ECO:0000256" key="1">
    <source>
        <dbReference type="ARBA" id="ARBA00011245"/>
    </source>
</evidence>